<dbReference type="GO" id="GO:0043484">
    <property type="term" value="P:regulation of RNA splicing"/>
    <property type="evidence" value="ECO:0007669"/>
    <property type="project" value="TreeGrafter"/>
</dbReference>
<keyword evidence="4 5" id="KW-0862">Zinc</keyword>
<evidence type="ECO:0000313" key="10">
    <source>
        <dbReference type="Proteomes" id="UP000653454"/>
    </source>
</evidence>
<keyword evidence="2" id="KW-0677">Repeat</keyword>
<feature type="zinc finger region" description="C3H1-type" evidence="5">
    <location>
        <begin position="147"/>
        <end position="168"/>
    </location>
</feature>
<feature type="coiled-coil region" evidence="6">
    <location>
        <begin position="325"/>
        <end position="359"/>
    </location>
</feature>
<evidence type="ECO:0000256" key="2">
    <source>
        <dbReference type="ARBA" id="ARBA00022737"/>
    </source>
</evidence>
<name>A0A8S4G7U2_PLUXY</name>
<dbReference type="PROSITE" id="PS50103">
    <property type="entry name" value="ZF_C3H1"/>
    <property type="match status" value="2"/>
</dbReference>
<feature type="region of interest" description="Disordered" evidence="7">
    <location>
        <begin position="52"/>
        <end position="86"/>
    </location>
</feature>
<accession>A0A8S4G7U2</accession>
<gene>
    <name evidence="9" type="ORF">PLXY2_LOCUS15416</name>
</gene>
<evidence type="ECO:0000256" key="6">
    <source>
        <dbReference type="SAM" id="Coils"/>
    </source>
</evidence>
<feature type="zinc finger region" description="C3H1-type" evidence="5">
    <location>
        <begin position="114"/>
        <end position="137"/>
    </location>
</feature>
<evidence type="ECO:0000313" key="9">
    <source>
        <dbReference type="EMBL" id="CAG9137165.1"/>
    </source>
</evidence>
<dbReference type="EMBL" id="CAJHNJ030000191">
    <property type="protein sequence ID" value="CAG9137165.1"/>
    <property type="molecule type" value="Genomic_DNA"/>
</dbReference>
<keyword evidence="3 5" id="KW-0863">Zinc-finger</keyword>
<dbReference type="AlphaFoldDB" id="A0A8S4G7U2"/>
<comment type="caution">
    <text evidence="9">The sequence shown here is derived from an EMBL/GenBank/DDBJ whole genome shotgun (WGS) entry which is preliminary data.</text>
</comment>
<evidence type="ECO:0000256" key="4">
    <source>
        <dbReference type="ARBA" id="ARBA00022833"/>
    </source>
</evidence>
<dbReference type="SMART" id="SM00356">
    <property type="entry name" value="ZnF_C3H1"/>
    <property type="match status" value="2"/>
</dbReference>
<dbReference type="InterPro" id="IPR000571">
    <property type="entry name" value="Znf_CCCH"/>
</dbReference>
<evidence type="ECO:0000256" key="1">
    <source>
        <dbReference type="ARBA" id="ARBA00022723"/>
    </source>
</evidence>
<evidence type="ECO:0000256" key="3">
    <source>
        <dbReference type="ARBA" id="ARBA00022771"/>
    </source>
</evidence>
<feature type="domain" description="C3H1-type" evidence="8">
    <location>
        <begin position="147"/>
        <end position="168"/>
    </location>
</feature>
<feature type="compositionally biased region" description="Pro residues" evidence="7">
    <location>
        <begin position="204"/>
        <end position="242"/>
    </location>
</feature>
<feature type="compositionally biased region" description="Pro residues" evidence="7">
    <location>
        <begin position="63"/>
        <end position="77"/>
    </location>
</feature>
<keyword evidence="6" id="KW-0175">Coiled coil</keyword>
<reference evidence="9" key="1">
    <citation type="submission" date="2020-11" db="EMBL/GenBank/DDBJ databases">
        <authorList>
            <person name="Whiteford S."/>
        </authorList>
    </citation>
    <scope>NUCLEOTIDE SEQUENCE</scope>
</reference>
<evidence type="ECO:0000256" key="5">
    <source>
        <dbReference type="PROSITE-ProRule" id="PRU00723"/>
    </source>
</evidence>
<proteinExistence type="predicted"/>
<keyword evidence="10" id="KW-1185">Reference proteome</keyword>
<feature type="region of interest" description="Disordered" evidence="7">
    <location>
        <begin position="195"/>
        <end position="248"/>
    </location>
</feature>
<dbReference type="Proteomes" id="UP000653454">
    <property type="component" value="Unassembled WGS sequence"/>
</dbReference>
<evidence type="ECO:0000256" key="7">
    <source>
        <dbReference type="SAM" id="MobiDB-lite"/>
    </source>
</evidence>
<sequence>MQDSDLDQGRRVGVDEKYIHFRPSPNFKKMKKFLKSKIDENSVQAGECPCAATEGMEGAGGGAPPPPLPLGPPPPDSPGHEPAADTHDEFNEETLKNIKKEKDDGDKPVKTGDVCRDFIRGNCTRGAGTCRFAHKHDLALLKEVYTFCHNYQNSTCKYKNCKYVHANIFEQAEFYRTGVLPPHATAHVKNNAACKAAGGSAGSPPAPPAAPAPRPAVKLMPPPPPPPPPQNKRPDEPAPLPAPAVNLANPPPIVPISMGLVKQGTPPPPPGSAGAPAAKPGLGDHAALINKFNVASLNLDNGVKASSCSNCDVLKNRLLHTQSKAETINNSIKDMNQKLEDLEKKEKRLNAVLIFLLNQQSAPTGRRPQIGNE</sequence>
<dbReference type="Gene3D" id="3.30.1370.210">
    <property type="match status" value="1"/>
</dbReference>
<evidence type="ECO:0000259" key="8">
    <source>
        <dbReference type="PROSITE" id="PS50103"/>
    </source>
</evidence>
<organism evidence="9 10">
    <name type="scientific">Plutella xylostella</name>
    <name type="common">Diamondback moth</name>
    <name type="synonym">Plutella maculipennis</name>
    <dbReference type="NCBI Taxonomy" id="51655"/>
    <lineage>
        <taxon>Eukaryota</taxon>
        <taxon>Metazoa</taxon>
        <taxon>Ecdysozoa</taxon>
        <taxon>Arthropoda</taxon>
        <taxon>Hexapoda</taxon>
        <taxon>Insecta</taxon>
        <taxon>Pterygota</taxon>
        <taxon>Neoptera</taxon>
        <taxon>Endopterygota</taxon>
        <taxon>Lepidoptera</taxon>
        <taxon>Glossata</taxon>
        <taxon>Ditrysia</taxon>
        <taxon>Yponomeutoidea</taxon>
        <taxon>Plutellidae</taxon>
        <taxon>Plutella</taxon>
    </lineage>
</organism>
<protein>
    <submittedName>
        <fullName evidence="9">(diamondback moth) hypothetical protein</fullName>
    </submittedName>
</protein>
<feature type="domain" description="C3H1-type" evidence="8">
    <location>
        <begin position="114"/>
        <end position="137"/>
    </location>
</feature>
<keyword evidence="1 5" id="KW-0479">Metal-binding</keyword>
<dbReference type="GO" id="GO:0003723">
    <property type="term" value="F:RNA binding"/>
    <property type="evidence" value="ECO:0007669"/>
    <property type="project" value="TreeGrafter"/>
</dbReference>
<dbReference type="PANTHER" id="PTHR12675">
    <property type="entry name" value="MUSCLEBLIND-LIKE PROTEIN"/>
    <property type="match status" value="1"/>
</dbReference>
<dbReference type="PANTHER" id="PTHR12675:SF6">
    <property type="entry name" value="ZINC FINGER CCCH DOMAIN-CONTAINING PROTEIN 10"/>
    <property type="match status" value="1"/>
</dbReference>
<dbReference type="GO" id="GO:0008270">
    <property type="term" value="F:zinc ion binding"/>
    <property type="evidence" value="ECO:0007669"/>
    <property type="project" value="UniProtKB-KW"/>
</dbReference>